<dbReference type="InterPro" id="IPR052920">
    <property type="entry name" value="DNA-binding_regulatory"/>
</dbReference>
<dbReference type="OrthoDB" id="9805123at2"/>
<gene>
    <name evidence="2" type="ORF">CAP_4681</name>
</gene>
<proteinExistence type="predicted"/>
<dbReference type="SUPFAM" id="SSF53474">
    <property type="entry name" value="alpha/beta-Hydrolases"/>
    <property type="match status" value="1"/>
</dbReference>
<protein>
    <recommendedName>
        <fullName evidence="1">Serine aminopeptidase S33 domain-containing protein</fullName>
    </recommendedName>
</protein>
<feature type="domain" description="Serine aminopeptidase S33" evidence="1">
    <location>
        <begin position="64"/>
        <end position="166"/>
    </location>
</feature>
<dbReference type="Pfam" id="PF12146">
    <property type="entry name" value="Hydrolase_4"/>
    <property type="match status" value="1"/>
</dbReference>
<dbReference type="PANTHER" id="PTHR43358:SF4">
    <property type="entry name" value="ALPHA_BETA HYDROLASE FOLD-1 DOMAIN-CONTAINING PROTEIN"/>
    <property type="match status" value="1"/>
</dbReference>
<dbReference type="Gene3D" id="3.40.50.1820">
    <property type="entry name" value="alpha/beta hydrolase"/>
    <property type="match status" value="1"/>
</dbReference>
<name>A0A017T4Q0_9BACT</name>
<dbReference type="InterPro" id="IPR029058">
    <property type="entry name" value="AB_hydrolase_fold"/>
</dbReference>
<dbReference type="PANTHER" id="PTHR43358">
    <property type="entry name" value="ALPHA/BETA-HYDROLASE"/>
    <property type="match status" value="1"/>
</dbReference>
<dbReference type="Proteomes" id="UP000019678">
    <property type="component" value="Unassembled WGS sequence"/>
</dbReference>
<dbReference type="EMBL" id="ASRX01000037">
    <property type="protein sequence ID" value="EYF04204.1"/>
    <property type="molecule type" value="Genomic_DNA"/>
</dbReference>
<reference evidence="2 3" key="1">
    <citation type="submission" date="2013-05" db="EMBL/GenBank/DDBJ databases">
        <title>Genome assembly of Chondromyces apiculatus DSM 436.</title>
        <authorList>
            <person name="Sharma G."/>
            <person name="Khatri I."/>
            <person name="Kaur C."/>
            <person name="Mayilraj S."/>
            <person name="Subramanian S."/>
        </authorList>
    </citation>
    <scope>NUCLEOTIDE SEQUENCE [LARGE SCALE GENOMIC DNA]</scope>
    <source>
        <strain evidence="2 3">DSM 436</strain>
    </source>
</reference>
<evidence type="ECO:0000313" key="3">
    <source>
        <dbReference type="Proteomes" id="UP000019678"/>
    </source>
</evidence>
<organism evidence="2 3">
    <name type="scientific">Chondromyces apiculatus DSM 436</name>
    <dbReference type="NCBI Taxonomy" id="1192034"/>
    <lineage>
        <taxon>Bacteria</taxon>
        <taxon>Pseudomonadati</taxon>
        <taxon>Myxococcota</taxon>
        <taxon>Polyangia</taxon>
        <taxon>Polyangiales</taxon>
        <taxon>Polyangiaceae</taxon>
        <taxon>Chondromyces</taxon>
    </lineage>
</organism>
<evidence type="ECO:0000313" key="2">
    <source>
        <dbReference type="EMBL" id="EYF04204.1"/>
    </source>
</evidence>
<keyword evidence="3" id="KW-1185">Reference proteome</keyword>
<dbReference type="eggNOG" id="COG1073">
    <property type="taxonomic scope" value="Bacteria"/>
</dbReference>
<comment type="caution">
    <text evidence="2">The sequence shown here is derived from an EMBL/GenBank/DDBJ whole genome shotgun (WGS) entry which is preliminary data.</text>
</comment>
<dbReference type="STRING" id="1192034.CAP_4681"/>
<dbReference type="RefSeq" id="WP_052375672.1">
    <property type="nucleotide sequence ID" value="NZ_ASRX01000037.1"/>
</dbReference>
<accession>A0A017T4Q0</accession>
<dbReference type="AlphaFoldDB" id="A0A017T4Q0"/>
<sequence length="280" mass="29840">MKQLLLVTALLTLYLGASAFAIRWMTMPRTSQVHDPPGSARFLLRTDDGLSLSAVRREPHGVPARGTVVLAHGYGNDRRLLQPLGDVLLDRGFRIVAFDFRAHGESGGDRTTLGLNEARDAAAALDHAARLGGPVGYVGFSMGAAAYLLAGREADAAVLDSPYASLRGALSSRLAHAGLLLPFSIGPIALMSRELPAPIDTVRPVDRSAHLVHPTLFLFAQHDMWVPPEAQAAFRTTACVECQVNVIPGALHAGHFTGPWRAQVTSFLEPALVGSAGPHR</sequence>
<evidence type="ECO:0000259" key="1">
    <source>
        <dbReference type="Pfam" id="PF12146"/>
    </source>
</evidence>
<dbReference type="InterPro" id="IPR022742">
    <property type="entry name" value="Hydrolase_4"/>
</dbReference>